<evidence type="ECO:0000313" key="13">
    <source>
        <dbReference type="Proteomes" id="UP000190797"/>
    </source>
</evidence>
<organism evidence="12 13">
    <name type="scientific">[Actinomadura] parvosata subsp. kistnae</name>
    <dbReference type="NCBI Taxonomy" id="1909395"/>
    <lineage>
        <taxon>Bacteria</taxon>
        <taxon>Bacillati</taxon>
        <taxon>Actinomycetota</taxon>
        <taxon>Actinomycetes</taxon>
        <taxon>Streptosporangiales</taxon>
        <taxon>Streptosporangiaceae</taxon>
        <taxon>Nonomuraea</taxon>
    </lineage>
</organism>
<keyword evidence="8" id="KW-0902">Two-component regulatory system</keyword>
<evidence type="ECO:0000256" key="2">
    <source>
        <dbReference type="ARBA" id="ARBA00012438"/>
    </source>
</evidence>
<dbReference type="Gene3D" id="3.30.565.10">
    <property type="entry name" value="Histidine kinase-like ATPase, C-terminal domain"/>
    <property type="match status" value="1"/>
</dbReference>
<dbReference type="InterPro" id="IPR050482">
    <property type="entry name" value="Sensor_HK_TwoCompSys"/>
</dbReference>
<dbReference type="EMBL" id="CP017717">
    <property type="protein sequence ID" value="AQZ66554.1"/>
    <property type="molecule type" value="Genomic_DNA"/>
</dbReference>
<protein>
    <recommendedName>
        <fullName evidence="2">histidine kinase</fullName>
        <ecNumber evidence="2">2.7.13.3</ecNumber>
    </recommendedName>
</protein>
<dbReference type="PANTHER" id="PTHR24421">
    <property type="entry name" value="NITRATE/NITRITE SENSOR PROTEIN NARX-RELATED"/>
    <property type="match status" value="1"/>
</dbReference>
<dbReference type="Pfam" id="PF07730">
    <property type="entry name" value="HisKA_3"/>
    <property type="match status" value="1"/>
</dbReference>
<dbReference type="GO" id="GO:0005524">
    <property type="term" value="F:ATP binding"/>
    <property type="evidence" value="ECO:0007669"/>
    <property type="project" value="UniProtKB-KW"/>
</dbReference>
<evidence type="ECO:0000313" key="12">
    <source>
        <dbReference type="EMBL" id="AQZ66554.1"/>
    </source>
</evidence>
<feature type="domain" description="Histidine kinase/HSP90-like ATPase" evidence="11">
    <location>
        <begin position="417"/>
        <end position="523"/>
    </location>
</feature>
<dbReference type="InterPro" id="IPR036890">
    <property type="entry name" value="HATPase_C_sf"/>
</dbReference>
<keyword evidence="10" id="KW-1133">Transmembrane helix</keyword>
<dbReference type="Proteomes" id="UP000190797">
    <property type="component" value="Chromosome"/>
</dbReference>
<dbReference type="KEGG" id="noa:BKM31_38445"/>
<dbReference type="InterPro" id="IPR011712">
    <property type="entry name" value="Sig_transdc_His_kin_sub3_dim/P"/>
</dbReference>
<dbReference type="SUPFAM" id="SSF55874">
    <property type="entry name" value="ATPase domain of HSP90 chaperone/DNA topoisomerase II/histidine kinase"/>
    <property type="match status" value="1"/>
</dbReference>
<accession>A0A1V0A8L5</accession>
<keyword evidence="7" id="KW-0067">ATP-binding</keyword>
<dbReference type="Gene3D" id="1.20.5.1930">
    <property type="match status" value="1"/>
</dbReference>
<dbReference type="CDD" id="cd16917">
    <property type="entry name" value="HATPase_UhpB-NarQ-NarX-like"/>
    <property type="match status" value="1"/>
</dbReference>
<keyword evidence="4" id="KW-0808">Transferase</keyword>
<name>A0A1V0A8L5_9ACTN</name>
<sequence>MERAYDRDETRPVRRLRQWARPVRRLGTSGRFRAWARPVRRLAAARYAPLVLVALLTLAGLAQAIAQAPPGSGLSLSDTETVPAPAIPSPSADADPTGTSAPPGGDTPGTSVPPGADTTGASAPPGADTRGEPGRAALDPRSAPVGGVSEPRDLPRGTGGPGVPTPQAVVLPLLALATTLPLAFLWGQPVTAGLLVTGASLLSVTAFHTFTFAGLAAQLIAAYRFGGPPWRAVALTAPFPVLAVVAEASGASEGPVRLLTLLLGCLAAAAALAGIARRARHQARADTAARQVIADSLLEHTARGERARIARELHDVVAHHISMVAVQAETARLAVPGMPAAGAERLLAIGDTARAALTEMRRLLGVLREDAEAEPAWRPQPGLRLDELNELLDESREASGSSTRLILRGAPVELDPGVELAAYRIVQEALTNARRHAPGAAVDVELDYTGDTLHLLIRDNGPGPPHLEPGGPSADGGHEPVGTGGGHGVAGMRERAAAVGGELRTGAAPGGGFLVEARLPGRDAS</sequence>
<dbReference type="GO" id="GO:0000155">
    <property type="term" value="F:phosphorelay sensor kinase activity"/>
    <property type="evidence" value="ECO:0007669"/>
    <property type="project" value="InterPro"/>
</dbReference>
<keyword evidence="6" id="KW-0418">Kinase</keyword>
<dbReference type="PANTHER" id="PTHR24421:SF10">
    <property type="entry name" value="NITRATE_NITRITE SENSOR PROTEIN NARQ"/>
    <property type="match status" value="1"/>
</dbReference>
<dbReference type="EC" id="2.7.13.3" evidence="2"/>
<evidence type="ECO:0000256" key="5">
    <source>
        <dbReference type="ARBA" id="ARBA00022741"/>
    </source>
</evidence>
<evidence type="ECO:0000256" key="4">
    <source>
        <dbReference type="ARBA" id="ARBA00022679"/>
    </source>
</evidence>
<keyword evidence="5" id="KW-0547">Nucleotide-binding</keyword>
<comment type="catalytic activity">
    <reaction evidence="1">
        <text>ATP + protein L-histidine = ADP + protein N-phospho-L-histidine.</text>
        <dbReference type="EC" id="2.7.13.3"/>
    </reaction>
</comment>
<reference evidence="13" key="1">
    <citation type="journal article" date="2017" name="Med. Chem. Commun.">
        <title>Nonomuraea sp. ATCC 55076 harbours the largest actinomycete chromosome to date and the kistamicin biosynthetic gene cluster.</title>
        <authorList>
            <person name="Nazari B."/>
            <person name="Forneris C.C."/>
            <person name="Gibson M.I."/>
            <person name="Moon K."/>
            <person name="Schramma K.R."/>
            <person name="Seyedsayamdost M.R."/>
        </authorList>
    </citation>
    <scope>NUCLEOTIDE SEQUENCE [LARGE SCALE GENOMIC DNA]</scope>
    <source>
        <strain evidence="13">ATCC 55076</strain>
    </source>
</reference>
<dbReference type="GO" id="GO:0046983">
    <property type="term" value="F:protein dimerization activity"/>
    <property type="evidence" value="ECO:0007669"/>
    <property type="project" value="InterPro"/>
</dbReference>
<keyword evidence="13" id="KW-1185">Reference proteome</keyword>
<feature type="region of interest" description="Disordered" evidence="9">
    <location>
        <begin position="71"/>
        <end position="163"/>
    </location>
</feature>
<keyword evidence="10" id="KW-0812">Transmembrane</keyword>
<evidence type="ECO:0000256" key="3">
    <source>
        <dbReference type="ARBA" id="ARBA00022553"/>
    </source>
</evidence>
<dbReference type="RefSeq" id="WP_222107726.1">
    <property type="nucleotide sequence ID" value="NZ_CP017717.1"/>
</dbReference>
<dbReference type="AlphaFoldDB" id="A0A1V0A8L5"/>
<dbReference type="SMART" id="SM00387">
    <property type="entry name" value="HATPase_c"/>
    <property type="match status" value="1"/>
</dbReference>
<dbReference type="STRING" id="1909395.BKM31_38445"/>
<evidence type="ECO:0000256" key="7">
    <source>
        <dbReference type="ARBA" id="ARBA00022840"/>
    </source>
</evidence>
<evidence type="ECO:0000256" key="6">
    <source>
        <dbReference type="ARBA" id="ARBA00022777"/>
    </source>
</evidence>
<feature type="region of interest" description="Disordered" evidence="9">
    <location>
        <begin position="459"/>
        <end position="489"/>
    </location>
</feature>
<dbReference type="Pfam" id="PF02518">
    <property type="entry name" value="HATPase_c"/>
    <property type="match status" value="1"/>
</dbReference>
<keyword evidence="10" id="KW-0472">Membrane</keyword>
<feature type="region of interest" description="Disordered" evidence="9">
    <location>
        <begin position="503"/>
        <end position="525"/>
    </location>
</feature>
<evidence type="ECO:0000256" key="10">
    <source>
        <dbReference type="SAM" id="Phobius"/>
    </source>
</evidence>
<evidence type="ECO:0000256" key="8">
    <source>
        <dbReference type="ARBA" id="ARBA00023012"/>
    </source>
</evidence>
<feature type="transmembrane region" description="Helical" evidence="10">
    <location>
        <begin position="258"/>
        <end position="276"/>
    </location>
</feature>
<feature type="transmembrane region" description="Helical" evidence="10">
    <location>
        <begin position="169"/>
        <end position="187"/>
    </location>
</feature>
<evidence type="ECO:0000256" key="9">
    <source>
        <dbReference type="SAM" id="MobiDB-lite"/>
    </source>
</evidence>
<gene>
    <name evidence="12" type="ORF">BKM31_38445</name>
</gene>
<dbReference type="GO" id="GO:0016020">
    <property type="term" value="C:membrane"/>
    <property type="evidence" value="ECO:0007669"/>
    <property type="project" value="InterPro"/>
</dbReference>
<keyword evidence="3" id="KW-0597">Phosphoprotein</keyword>
<feature type="transmembrane region" description="Helical" evidence="10">
    <location>
        <begin position="199"/>
        <end position="223"/>
    </location>
</feature>
<evidence type="ECO:0000259" key="11">
    <source>
        <dbReference type="SMART" id="SM00387"/>
    </source>
</evidence>
<dbReference type="InterPro" id="IPR003594">
    <property type="entry name" value="HATPase_dom"/>
</dbReference>
<proteinExistence type="predicted"/>
<evidence type="ECO:0000256" key="1">
    <source>
        <dbReference type="ARBA" id="ARBA00000085"/>
    </source>
</evidence>